<evidence type="ECO:0000256" key="3">
    <source>
        <dbReference type="ARBA" id="ARBA00022801"/>
    </source>
</evidence>
<comment type="cofactor">
    <cofactor evidence="5">
        <name>Mg(2+)</name>
        <dbReference type="ChEBI" id="CHEBI:18420"/>
    </cofactor>
</comment>
<dbReference type="InterPro" id="IPR033704">
    <property type="entry name" value="dUTPase_trimeric"/>
</dbReference>
<evidence type="ECO:0000256" key="1">
    <source>
        <dbReference type="ARBA" id="ARBA00005142"/>
    </source>
</evidence>
<comment type="pathway">
    <text evidence="1 5">Pyrimidine metabolism; dUMP biosynthesis; dUMP from dCTP (dUTP route): step 2/2.</text>
</comment>
<protein>
    <recommendedName>
        <fullName evidence="5">Deoxyuridine 5'-triphosphate nucleotidohydrolase</fullName>
        <shortName evidence="5">dUTPase</shortName>
        <ecNumber evidence="5">3.6.1.23</ecNumber>
    </recommendedName>
    <alternativeName>
        <fullName evidence="5">dUTP pyrophosphatase</fullName>
    </alternativeName>
</protein>
<dbReference type="EMBL" id="BMAO01000638">
    <property type="protein sequence ID" value="GFQ68188.1"/>
    <property type="molecule type" value="Genomic_DNA"/>
</dbReference>
<dbReference type="Proteomes" id="UP000887116">
    <property type="component" value="Unassembled WGS sequence"/>
</dbReference>
<comment type="function">
    <text evidence="5">Involved in nucleotide metabolism via production of dUMP, the immediate precursor of thymidine nucleotides, and decreases the intracellular concentration of dUTP so that uracil cannot be incorporated into DNA.</text>
</comment>
<proteinExistence type="inferred from homology"/>
<feature type="domain" description="dUTPase-like" evidence="6">
    <location>
        <begin position="104"/>
        <end position="232"/>
    </location>
</feature>
<comment type="similarity">
    <text evidence="2 5">Belongs to the dUTPase family.</text>
</comment>
<dbReference type="InterPro" id="IPR029054">
    <property type="entry name" value="dUTPase-like"/>
</dbReference>
<dbReference type="GO" id="GO:0000287">
    <property type="term" value="F:magnesium ion binding"/>
    <property type="evidence" value="ECO:0007669"/>
    <property type="project" value="UniProtKB-UniRule"/>
</dbReference>
<keyword evidence="5" id="KW-0460">Magnesium</keyword>
<organism evidence="7 8">
    <name type="scientific">Trichonephila clavata</name>
    <name type="common">Joro spider</name>
    <name type="synonym">Nephila clavata</name>
    <dbReference type="NCBI Taxonomy" id="2740835"/>
    <lineage>
        <taxon>Eukaryota</taxon>
        <taxon>Metazoa</taxon>
        <taxon>Ecdysozoa</taxon>
        <taxon>Arthropoda</taxon>
        <taxon>Chelicerata</taxon>
        <taxon>Arachnida</taxon>
        <taxon>Araneae</taxon>
        <taxon>Araneomorphae</taxon>
        <taxon>Entelegynae</taxon>
        <taxon>Araneoidea</taxon>
        <taxon>Nephilidae</taxon>
        <taxon>Trichonephila</taxon>
    </lineage>
</organism>
<dbReference type="PANTHER" id="PTHR11241">
    <property type="entry name" value="DEOXYURIDINE 5'-TRIPHOSPHATE NUCLEOTIDOHYDROLASE"/>
    <property type="match status" value="1"/>
</dbReference>
<accession>A0A8X6FVN4</accession>
<dbReference type="EC" id="3.6.1.23" evidence="5"/>
<dbReference type="GO" id="GO:0004170">
    <property type="term" value="F:dUTP diphosphatase activity"/>
    <property type="evidence" value="ECO:0007669"/>
    <property type="project" value="UniProtKB-UniRule"/>
</dbReference>
<dbReference type="AlphaFoldDB" id="A0A8X6FVN4"/>
<keyword evidence="8" id="KW-1185">Reference proteome</keyword>
<dbReference type="Pfam" id="PF00692">
    <property type="entry name" value="dUTPase"/>
    <property type="match status" value="1"/>
</dbReference>
<comment type="caution">
    <text evidence="7">The sequence shown here is derived from an EMBL/GenBank/DDBJ whole genome shotgun (WGS) entry which is preliminary data.</text>
</comment>
<comment type="catalytic activity">
    <reaction evidence="5">
        <text>dUTP + H2O = dUMP + diphosphate + H(+)</text>
        <dbReference type="Rhea" id="RHEA:10248"/>
        <dbReference type="ChEBI" id="CHEBI:15377"/>
        <dbReference type="ChEBI" id="CHEBI:15378"/>
        <dbReference type="ChEBI" id="CHEBI:33019"/>
        <dbReference type="ChEBI" id="CHEBI:61555"/>
        <dbReference type="ChEBI" id="CHEBI:246422"/>
        <dbReference type="EC" id="3.6.1.23"/>
    </reaction>
</comment>
<evidence type="ECO:0000256" key="4">
    <source>
        <dbReference type="ARBA" id="ARBA00023080"/>
    </source>
</evidence>
<dbReference type="SUPFAM" id="SSF51283">
    <property type="entry name" value="dUTPase-like"/>
    <property type="match status" value="1"/>
</dbReference>
<dbReference type="InterPro" id="IPR036157">
    <property type="entry name" value="dUTPase-like_sf"/>
</dbReference>
<dbReference type="Gene3D" id="2.70.40.10">
    <property type="match status" value="1"/>
</dbReference>
<dbReference type="CDD" id="cd07557">
    <property type="entry name" value="trimeric_dUTPase"/>
    <property type="match status" value="1"/>
</dbReference>
<evidence type="ECO:0000313" key="8">
    <source>
        <dbReference type="Proteomes" id="UP000887116"/>
    </source>
</evidence>
<dbReference type="PANTHER" id="PTHR11241:SF0">
    <property type="entry name" value="DEOXYURIDINE 5'-TRIPHOSPHATE NUCLEOTIDOHYDROLASE"/>
    <property type="match status" value="1"/>
</dbReference>
<dbReference type="GO" id="GO:0006226">
    <property type="term" value="P:dUMP biosynthetic process"/>
    <property type="evidence" value="ECO:0007669"/>
    <property type="project" value="UniProtKB-UniRule"/>
</dbReference>
<dbReference type="OrthoDB" id="6457081at2759"/>
<keyword evidence="5" id="KW-0479">Metal-binding</keyword>
<name>A0A8X6FVN4_TRICU</name>
<keyword evidence="3 5" id="KW-0378">Hydrolase</keyword>
<evidence type="ECO:0000256" key="5">
    <source>
        <dbReference type="RuleBase" id="RU367024"/>
    </source>
</evidence>
<gene>
    <name evidence="7" type="primary">AVEN_149174_1</name>
    <name evidence="7" type="ORF">TNCT_729981</name>
</gene>
<reference evidence="7" key="1">
    <citation type="submission" date="2020-07" db="EMBL/GenBank/DDBJ databases">
        <title>Multicomponent nature underlies the extraordinary mechanical properties of spider dragline silk.</title>
        <authorList>
            <person name="Kono N."/>
            <person name="Nakamura H."/>
            <person name="Mori M."/>
            <person name="Yoshida Y."/>
            <person name="Ohtoshi R."/>
            <person name="Malay A.D."/>
            <person name="Moran D.A.P."/>
            <person name="Tomita M."/>
            <person name="Numata K."/>
            <person name="Arakawa K."/>
        </authorList>
    </citation>
    <scope>NUCLEOTIDE SEQUENCE</scope>
</reference>
<dbReference type="InterPro" id="IPR008181">
    <property type="entry name" value="dUTPase"/>
</dbReference>
<evidence type="ECO:0000313" key="7">
    <source>
        <dbReference type="EMBL" id="GFQ68188.1"/>
    </source>
</evidence>
<evidence type="ECO:0000259" key="6">
    <source>
        <dbReference type="Pfam" id="PF00692"/>
    </source>
</evidence>
<dbReference type="GO" id="GO:0046081">
    <property type="term" value="P:dUTP catabolic process"/>
    <property type="evidence" value="ECO:0007669"/>
    <property type="project" value="UniProtKB-UniRule"/>
</dbReference>
<evidence type="ECO:0000256" key="2">
    <source>
        <dbReference type="ARBA" id="ARBA00006581"/>
    </source>
</evidence>
<sequence>MESTFGFGNCIGILNLTISNRYTFGEESFKIGGMCHEMILFKESALTPCVELDIEYPIDNISDVPSITYPEESFIGCIPNCDEKPDTDEEPSFEFARKHFSAITPIKRDTGSVGYDLFKPFSFTIHPNETLKIDTGIILQLKGEGFYPHIFDKSSVSTNMKIVKRAGVIDVNYRGSIIVALRNENTETVHFKKGDPIAQLIFLPFFSPNLVEVPLETININTERGKRGFGGTTNI</sequence>
<keyword evidence="4 5" id="KW-0546">Nucleotide metabolism</keyword>